<dbReference type="InterPro" id="IPR047951">
    <property type="entry name" value="Transpos_ISL3"/>
</dbReference>
<evidence type="ECO:0000259" key="1">
    <source>
        <dbReference type="Pfam" id="PF01610"/>
    </source>
</evidence>
<evidence type="ECO:0000313" key="3">
    <source>
        <dbReference type="EMBL" id="MDR9777025.1"/>
    </source>
</evidence>
<dbReference type="EMBL" id="JAVLSF010000032">
    <property type="protein sequence ID" value="MDR9777025.1"/>
    <property type="molecule type" value="Genomic_DNA"/>
</dbReference>
<dbReference type="InterPro" id="IPR002560">
    <property type="entry name" value="Transposase_DDE"/>
</dbReference>
<dbReference type="Pfam" id="PF14690">
    <property type="entry name" value="Zn_ribbon_ISL3"/>
    <property type="match status" value="1"/>
</dbReference>
<dbReference type="InterPro" id="IPR029261">
    <property type="entry name" value="Transposase_Znf"/>
</dbReference>
<dbReference type="Proteomes" id="UP001268610">
    <property type="component" value="Unassembled WGS sequence"/>
</dbReference>
<dbReference type="PANTHER" id="PTHR33498:SF1">
    <property type="entry name" value="TRANSPOSASE FOR INSERTION SEQUENCE ELEMENT IS1557"/>
    <property type="match status" value="1"/>
</dbReference>
<evidence type="ECO:0000313" key="6">
    <source>
        <dbReference type="Proteomes" id="UP001268610"/>
    </source>
</evidence>
<dbReference type="AlphaFoldDB" id="A0A2A6K9V3"/>
<dbReference type="EMBL" id="NWSY01000019">
    <property type="protein sequence ID" value="PDT21165.1"/>
    <property type="molecule type" value="Genomic_DNA"/>
</dbReference>
<gene>
    <name evidence="4" type="ORF">CO674_23080</name>
    <name evidence="3" type="ORF">RJJ65_31180</name>
</gene>
<dbReference type="NCBIfam" id="NF033550">
    <property type="entry name" value="transpos_ISL3"/>
    <property type="match status" value="1"/>
</dbReference>
<reference evidence="4 5" key="1">
    <citation type="submission" date="2017-09" db="EMBL/GenBank/DDBJ databases">
        <title>Comparative genomics of rhizobia isolated from Phaseolus vulgaris in China.</title>
        <authorList>
            <person name="Tong W."/>
        </authorList>
    </citation>
    <scope>NUCLEOTIDE SEQUENCE [LARGE SCALE GENOMIC DNA]</scope>
    <source>
        <strain evidence="4 5">FH14</strain>
    </source>
</reference>
<evidence type="ECO:0000313" key="4">
    <source>
        <dbReference type="EMBL" id="PDT21165.1"/>
    </source>
</evidence>
<feature type="domain" description="Transposase IS204/IS1001/IS1096/IS1165 DDE" evidence="1">
    <location>
        <begin position="377"/>
        <end position="513"/>
    </location>
</feature>
<evidence type="ECO:0000259" key="2">
    <source>
        <dbReference type="Pfam" id="PF14690"/>
    </source>
</evidence>
<dbReference type="Proteomes" id="UP000219914">
    <property type="component" value="Unassembled WGS sequence"/>
</dbReference>
<organism evidence="3 6">
    <name type="scientific">Rhizobium hidalgonense</name>
    <dbReference type="NCBI Taxonomy" id="1538159"/>
    <lineage>
        <taxon>Bacteria</taxon>
        <taxon>Pseudomonadati</taxon>
        <taxon>Pseudomonadota</taxon>
        <taxon>Alphaproteobacteria</taxon>
        <taxon>Hyphomicrobiales</taxon>
        <taxon>Rhizobiaceae</taxon>
        <taxon>Rhizobium/Agrobacterium group</taxon>
        <taxon>Rhizobium</taxon>
    </lineage>
</organism>
<feature type="domain" description="Transposase IS204/IS1001/IS1096/IS1165 DDE" evidence="1">
    <location>
        <begin position="158"/>
        <end position="254"/>
    </location>
</feature>
<protein>
    <submittedName>
        <fullName evidence="3 4">Transposase</fullName>
    </submittedName>
</protein>
<dbReference type="PANTHER" id="PTHR33498">
    <property type="entry name" value="TRANSPOSASE FOR INSERTION SEQUENCE ELEMENT IS1557"/>
    <property type="match status" value="1"/>
</dbReference>
<sequence>MGAYFQPSDLIPAELNVEAVHHRPDVIVVTAHGQSRGCRCPECGTTSHRVHSRYSRIITDLPCAGRRIKLHLTVRRFVCNVVHCRRKIFAERFGNGVIRPMARRTARLETLVHHLALALGGRPAARFADRLGLPVSNDTLLRTVRRYDRPPPPPPAVIGIDDWAWRRNHRYGTIICDLERRKTIALLPDREPSTAKAWLVEQPQIEIVARDRGGGYAQAAAQALPHAEQVADRWHLMENASHAFLDAVRKSMRQVRIAIGTATVNPKLLTAAERLQYEGYLRREEANAVIRGLVSEGVSIKEIVRRTGHSRKLVRSVVRGQRTDIFRIRQTSLEPHLPWLEAQWDAGLRNGAELWRQLRLAGFGGGLRVVTEWATRRRRAEKAENGLGHAPAARTIVRLMTLERNNLTTAQTMTVAAIEERLPDLVEARDVVESFHKMLRSKSKDNLEPWIDRAARSLVASFANGVIRDRAAVQNAITSMWSNGQTEGQITKLKLIKRQMYGRGKLDLLEARIVGAP</sequence>
<dbReference type="RefSeq" id="WP_097536087.1">
    <property type="nucleotide sequence ID" value="NZ_JAVLSD010000034.1"/>
</dbReference>
<comment type="caution">
    <text evidence="3">The sequence shown here is derived from an EMBL/GenBank/DDBJ whole genome shotgun (WGS) entry which is preliminary data.</text>
</comment>
<accession>A0A2A6K9V3</accession>
<feature type="domain" description="Transposase IS204/IS1001/IS1096/IS1165 zinc-finger" evidence="2">
    <location>
        <begin position="38"/>
        <end position="80"/>
    </location>
</feature>
<proteinExistence type="predicted"/>
<reference evidence="3" key="2">
    <citation type="submission" date="2023-04" db="EMBL/GenBank/DDBJ databases">
        <title>Genomic characterization of faba bean (Vicia faba) microsymbionts in Mexican soils.</title>
        <authorList>
            <person name="Rivera Orduna F.N."/>
            <person name="Guevara-Luna J."/>
            <person name="Yan J."/>
            <person name="Arroyo-Herrera I."/>
            <person name="Li Y."/>
            <person name="Vasquez-Murrieta M.S."/>
            <person name="Wang E.T."/>
        </authorList>
    </citation>
    <scope>NUCLEOTIDE SEQUENCE</scope>
    <source>
        <strain evidence="3">CH26</strain>
    </source>
</reference>
<dbReference type="Pfam" id="PF01610">
    <property type="entry name" value="DDE_Tnp_ISL3"/>
    <property type="match status" value="2"/>
</dbReference>
<evidence type="ECO:0000313" key="5">
    <source>
        <dbReference type="Proteomes" id="UP000219914"/>
    </source>
</evidence>
<keyword evidence="5" id="KW-1185">Reference proteome</keyword>
<name>A0A2A6K9V3_9HYPH</name>